<dbReference type="PANTHER" id="PTHR45749:SF37">
    <property type="entry name" value="OS05G0311600 PROTEIN"/>
    <property type="match status" value="1"/>
</dbReference>
<dbReference type="EnsemblPlants" id="TraesCS1A02G439900.1">
    <property type="protein sequence ID" value="TraesCS1A02G439900.1"/>
    <property type="gene ID" value="TraesCS1A02G439900"/>
</dbReference>
<dbReference type="InterPro" id="IPR006580">
    <property type="entry name" value="Znf_TTF"/>
</dbReference>
<dbReference type="AlphaFoldDB" id="A0A3B5Y8R0"/>
<feature type="region of interest" description="Disordered" evidence="1">
    <location>
        <begin position="1"/>
        <end position="21"/>
    </location>
</feature>
<proteinExistence type="predicted"/>
<dbReference type="PaxDb" id="4565-Traes_3AL_161A28CE8.3"/>
<dbReference type="PANTHER" id="PTHR45749">
    <property type="match status" value="1"/>
</dbReference>
<reference evidence="3" key="2">
    <citation type="submission" date="2018-10" db="UniProtKB">
        <authorList>
            <consortium name="EnsemblPlants"/>
        </authorList>
    </citation>
    <scope>IDENTIFICATION</scope>
</reference>
<evidence type="ECO:0000313" key="4">
    <source>
        <dbReference type="Proteomes" id="UP000019116"/>
    </source>
</evidence>
<dbReference type="STRING" id="4565.A0A3B5Y8R0"/>
<dbReference type="Gramene" id="TraesCLE_scaffold_170319_01G000100.1">
    <property type="protein sequence ID" value="TraesCLE_scaffold_170319_01G000100.1"/>
    <property type="gene ID" value="TraesCLE_scaffold_170319_01G000100"/>
</dbReference>
<feature type="domain" description="TTF-type" evidence="2">
    <location>
        <begin position="126"/>
        <end position="226"/>
    </location>
</feature>
<dbReference type="OrthoDB" id="777156at2759"/>
<keyword evidence="4" id="KW-1185">Reference proteome</keyword>
<dbReference type="Gramene" id="TraesCS1A02G439900.1">
    <property type="protein sequence ID" value="TraesCS1A02G439900.1"/>
    <property type="gene ID" value="TraesCS1A02G439900"/>
</dbReference>
<dbReference type="InterPro" id="IPR025398">
    <property type="entry name" value="DUF4371"/>
</dbReference>
<evidence type="ECO:0000259" key="2">
    <source>
        <dbReference type="SMART" id="SM00597"/>
    </source>
</evidence>
<dbReference type="Proteomes" id="UP000019116">
    <property type="component" value="Chromosome 1A"/>
</dbReference>
<feature type="compositionally biased region" description="Basic and acidic residues" evidence="1">
    <location>
        <begin position="40"/>
        <end position="53"/>
    </location>
</feature>
<dbReference type="SMART" id="SM00597">
    <property type="entry name" value="ZnF_TTF"/>
    <property type="match status" value="1"/>
</dbReference>
<organism evidence="3">
    <name type="scientific">Triticum aestivum</name>
    <name type="common">Wheat</name>
    <dbReference type="NCBI Taxonomy" id="4565"/>
    <lineage>
        <taxon>Eukaryota</taxon>
        <taxon>Viridiplantae</taxon>
        <taxon>Streptophyta</taxon>
        <taxon>Embryophyta</taxon>
        <taxon>Tracheophyta</taxon>
        <taxon>Spermatophyta</taxon>
        <taxon>Magnoliopsida</taxon>
        <taxon>Liliopsida</taxon>
        <taxon>Poales</taxon>
        <taxon>Poaceae</taxon>
        <taxon>BOP clade</taxon>
        <taxon>Pooideae</taxon>
        <taxon>Triticodae</taxon>
        <taxon>Triticeae</taxon>
        <taxon>Triticinae</taxon>
        <taxon>Triticum</taxon>
    </lineage>
</organism>
<feature type="compositionally biased region" description="Polar residues" evidence="1">
    <location>
        <begin position="1"/>
        <end position="10"/>
    </location>
</feature>
<protein>
    <recommendedName>
        <fullName evidence="2">TTF-type domain-containing protein</fullName>
    </recommendedName>
</protein>
<dbReference type="Pfam" id="PF14291">
    <property type="entry name" value="DUF4371"/>
    <property type="match status" value="1"/>
</dbReference>
<sequence>MGRNRATTMHSFFKRKRDDTSVEVEGLLPLEPLPLALLEQEYHTENEEQHQTENEEAEQLSENDERQTNEPIIFRGVEFLQRDPASRPQIWQYPPNVRDEVRRAYMQLGPMQPKLNEYKPSGKPGHQRRFQFSWFKDFPSWLEYSTSSHRAYCFYCFLGNKNIKKRSGFDVFSAHGFDHWKKVKNGERCAFLSHVGCSPCSHHNNTVRDCHAILDQPTHIVNVMEVQDNKEKERDTLRLRTSIAVVKWLTFQSCAFRGHDETPESRNRGNFIELIKLLAEFNPEIAAVVLENSPRCSKYTSHQIQQEILSIYALKVRQYIRQEIGDSKFSILVDETCDASKREQMAVVFRFPDKEGLLQERFFDLIHVKNTKALTLKEELSALLSNNGFDVQNLPKLLRLHVYLQLIRLRQAKGGIRSKH</sequence>
<accession>A0A3B5Y8R0</accession>
<evidence type="ECO:0000313" key="3">
    <source>
        <dbReference type="EnsemblPlants" id="TraesCS1A02G439900.1"/>
    </source>
</evidence>
<feature type="region of interest" description="Disordered" evidence="1">
    <location>
        <begin position="37"/>
        <end position="68"/>
    </location>
</feature>
<name>A0A3B5Y8R0_WHEAT</name>
<dbReference type="OMA" id="RAYCFYC"/>
<dbReference type="Gramene" id="TraesCS1A03G1069800.1">
    <property type="protein sequence ID" value="TraesCS1A03G1069800.1.CDS"/>
    <property type="gene ID" value="TraesCS1A03G1069800"/>
</dbReference>
<reference evidence="3" key="1">
    <citation type="submission" date="2018-08" db="EMBL/GenBank/DDBJ databases">
        <authorList>
            <person name="Rossello M."/>
        </authorList>
    </citation>
    <scope>NUCLEOTIDE SEQUENCE [LARGE SCALE GENOMIC DNA]</scope>
    <source>
        <strain evidence="3">cv. Chinese Spring</strain>
    </source>
</reference>
<evidence type="ECO:0000256" key="1">
    <source>
        <dbReference type="SAM" id="MobiDB-lite"/>
    </source>
</evidence>